<accession>A0ABU9FUC3</accession>
<dbReference type="EMBL" id="JBANDX010000010">
    <property type="protein sequence ID" value="MEL0609326.1"/>
    <property type="molecule type" value="Genomic_DNA"/>
</dbReference>
<evidence type="ECO:0008006" key="4">
    <source>
        <dbReference type="Google" id="ProtNLM"/>
    </source>
</evidence>
<dbReference type="Proteomes" id="UP001377160">
    <property type="component" value="Unassembled WGS sequence"/>
</dbReference>
<dbReference type="RefSeq" id="WP_341635335.1">
    <property type="nucleotide sequence ID" value="NZ_JBANDX010000010.1"/>
</dbReference>
<feature type="signal peptide" evidence="1">
    <location>
        <begin position="1"/>
        <end position="20"/>
    </location>
</feature>
<organism evidence="2 3">
    <name type="scientific">Vibrio echinoideorum</name>
    <dbReference type="NCBI Taxonomy" id="2100116"/>
    <lineage>
        <taxon>Bacteria</taxon>
        <taxon>Pseudomonadati</taxon>
        <taxon>Pseudomonadota</taxon>
        <taxon>Gammaproteobacteria</taxon>
        <taxon>Vibrionales</taxon>
        <taxon>Vibrionaceae</taxon>
        <taxon>Vibrio</taxon>
    </lineage>
</organism>
<gene>
    <name evidence="2" type="ORF">V8Z71_13470</name>
</gene>
<protein>
    <recommendedName>
        <fullName evidence="4">DUF3108 domain-containing protein</fullName>
    </recommendedName>
</protein>
<keyword evidence="1" id="KW-0732">Signal</keyword>
<proteinExistence type="predicted"/>
<sequence length="271" mass="30541">MMKLYALGCLAFTATATATATLLISPAIKAQQRPQHSEQPLHSQQPQASSYPQKCERTAYYHIYLSGIHTGYMHRTESWEGTNATVTSQSKASILGIGTQYDQQATLTWSEESNSWLTTSFHQVVSGFKSRDMKVSFSDDGSETRVDLDGEVTEYQNNGEPLRDVDTLSVQIRQYVLDGDKSFALTRQATDGPEPYDYEVQDLTTIKIDKWGEIEVIPVKQTGAERVTFWYAPSLDYQLVKARYHGFLLRGGAELQRYESSCADFTVKEEE</sequence>
<keyword evidence="3" id="KW-1185">Reference proteome</keyword>
<evidence type="ECO:0000313" key="2">
    <source>
        <dbReference type="EMBL" id="MEL0609326.1"/>
    </source>
</evidence>
<name>A0ABU9FUC3_9VIBR</name>
<feature type="chain" id="PRO_5047378133" description="DUF3108 domain-containing protein" evidence="1">
    <location>
        <begin position="21"/>
        <end position="271"/>
    </location>
</feature>
<evidence type="ECO:0000256" key="1">
    <source>
        <dbReference type="SAM" id="SignalP"/>
    </source>
</evidence>
<comment type="caution">
    <text evidence="2">The sequence shown here is derived from an EMBL/GenBank/DDBJ whole genome shotgun (WGS) entry which is preliminary data.</text>
</comment>
<reference evidence="2 3" key="1">
    <citation type="submission" date="2024-02" db="EMBL/GenBank/DDBJ databases">
        <title>Bacteria isolated from the canopy kelp, Nereocystis luetkeana.</title>
        <authorList>
            <person name="Pfister C.A."/>
            <person name="Younker I.T."/>
            <person name="Light S.H."/>
        </authorList>
    </citation>
    <scope>NUCLEOTIDE SEQUENCE [LARGE SCALE GENOMIC DNA]</scope>
    <source>
        <strain evidence="2 3">TI.1.15</strain>
    </source>
</reference>
<evidence type="ECO:0000313" key="3">
    <source>
        <dbReference type="Proteomes" id="UP001377160"/>
    </source>
</evidence>